<evidence type="ECO:0000259" key="1">
    <source>
        <dbReference type="PROSITE" id="PS51186"/>
    </source>
</evidence>
<dbReference type="InterPro" id="IPR016181">
    <property type="entry name" value="Acyl_CoA_acyltransferase"/>
</dbReference>
<dbReference type="PROSITE" id="PS51186">
    <property type="entry name" value="GNAT"/>
    <property type="match status" value="1"/>
</dbReference>
<dbReference type="SUPFAM" id="SSF55729">
    <property type="entry name" value="Acyl-CoA N-acyltransferases (Nat)"/>
    <property type="match status" value="1"/>
</dbReference>
<protein>
    <submittedName>
        <fullName evidence="2">FR47-like protein</fullName>
    </submittedName>
</protein>
<evidence type="ECO:0000313" key="3">
    <source>
        <dbReference type="Proteomes" id="UP000184368"/>
    </source>
</evidence>
<dbReference type="InterPro" id="IPR013653">
    <property type="entry name" value="GCN5-like_dom"/>
</dbReference>
<gene>
    <name evidence="2" type="ORF">SAMN05444008_11223</name>
</gene>
<feature type="domain" description="N-acetyltransferase" evidence="1">
    <location>
        <begin position="105"/>
        <end position="232"/>
    </location>
</feature>
<dbReference type="GO" id="GO:0016747">
    <property type="term" value="F:acyltransferase activity, transferring groups other than amino-acyl groups"/>
    <property type="evidence" value="ECO:0007669"/>
    <property type="project" value="InterPro"/>
</dbReference>
<dbReference type="EMBL" id="FQUO01000012">
    <property type="protein sequence ID" value="SHF77880.1"/>
    <property type="molecule type" value="Genomic_DNA"/>
</dbReference>
<name>A0A1M5EFE3_9BACT</name>
<organism evidence="2 3">
    <name type="scientific">Cnuella takakiae</name>
    <dbReference type="NCBI Taxonomy" id="1302690"/>
    <lineage>
        <taxon>Bacteria</taxon>
        <taxon>Pseudomonadati</taxon>
        <taxon>Bacteroidota</taxon>
        <taxon>Chitinophagia</taxon>
        <taxon>Chitinophagales</taxon>
        <taxon>Chitinophagaceae</taxon>
        <taxon>Cnuella</taxon>
    </lineage>
</organism>
<dbReference type="InterPro" id="IPR000182">
    <property type="entry name" value="GNAT_dom"/>
</dbReference>
<dbReference type="STRING" id="1302690.BUE76_04020"/>
<dbReference type="Pfam" id="PF08445">
    <property type="entry name" value="FR47"/>
    <property type="match status" value="1"/>
</dbReference>
<keyword evidence="3" id="KW-1185">Reference proteome</keyword>
<dbReference type="Proteomes" id="UP000184368">
    <property type="component" value="Unassembled WGS sequence"/>
</dbReference>
<dbReference type="RefSeq" id="WP_073044875.1">
    <property type="nucleotide sequence ID" value="NZ_FQUO01000012.1"/>
</dbReference>
<accession>A0A1M5EFE3</accession>
<dbReference type="OrthoDB" id="9797456at2"/>
<proteinExistence type="predicted"/>
<dbReference type="Gene3D" id="3.40.630.30">
    <property type="match status" value="1"/>
</dbReference>
<evidence type="ECO:0000313" key="2">
    <source>
        <dbReference type="EMBL" id="SHF77880.1"/>
    </source>
</evidence>
<reference evidence="2 3" key="1">
    <citation type="submission" date="2016-11" db="EMBL/GenBank/DDBJ databases">
        <authorList>
            <person name="Jaros S."/>
            <person name="Januszkiewicz K."/>
            <person name="Wedrychowicz H."/>
        </authorList>
    </citation>
    <scope>NUCLEOTIDE SEQUENCE [LARGE SCALE GENOMIC DNA]</scope>
    <source>
        <strain evidence="2 3">DSM 26897</strain>
    </source>
</reference>
<dbReference type="AlphaFoldDB" id="A0A1M5EFE3"/>
<sequence length="232" mass="25517">MSGLATTPSVLDNPIWYALQTGNRDMASGSGQAQYIRRDAGAFAGMPHNSVAELEQLQGMIAEGEVVVLFTTGHLTIPAGWRIQLNRDLLQMAHTGPLQPLSSSGLIQSLTELHIPEMLALTALTKPGPFLQRTIDFGNYEGIFENGKLVAMTGQRLQPDPYTEVSAVCTHPEALGKGYAGLLLQSQVRQIKTAGRIPFLHVYPENTRAVALYQRMGFALRREMRVYVLERI</sequence>